<keyword evidence="5" id="KW-0963">Cytoplasm</keyword>
<dbReference type="EC" id="2.7.1.24" evidence="5 6"/>
<name>A0A1H3TVJ0_9BACI</name>
<evidence type="ECO:0000256" key="5">
    <source>
        <dbReference type="HAMAP-Rule" id="MF_00376"/>
    </source>
</evidence>
<keyword evidence="2 5" id="KW-0547">Nucleotide-binding</keyword>
<keyword evidence="5 7" id="KW-0418">Kinase</keyword>
<evidence type="ECO:0000256" key="6">
    <source>
        <dbReference type="NCBIfam" id="TIGR00152"/>
    </source>
</evidence>
<proteinExistence type="inferred from homology"/>
<comment type="pathway">
    <text evidence="5">Cofactor biosynthesis; coenzyme A biosynthesis; CoA from (R)-pantothenate: step 5/5.</text>
</comment>
<dbReference type="HAMAP" id="MF_00376">
    <property type="entry name" value="Dephospho_CoA_kinase"/>
    <property type="match status" value="1"/>
</dbReference>
<dbReference type="NCBIfam" id="TIGR00152">
    <property type="entry name" value="dephospho-CoA kinase"/>
    <property type="match status" value="1"/>
</dbReference>
<dbReference type="EMBL" id="FNPI01000016">
    <property type="protein sequence ID" value="SDZ54263.1"/>
    <property type="molecule type" value="Genomic_DNA"/>
</dbReference>
<dbReference type="PANTHER" id="PTHR10695:SF46">
    <property type="entry name" value="BIFUNCTIONAL COENZYME A SYNTHASE-RELATED"/>
    <property type="match status" value="1"/>
</dbReference>
<comment type="subcellular location">
    <subcellularLocation>
        <location evidence="5">Cytoplasm</location>
    </subcellularLocation>
</comment>
<dbReference type="InterPro" id="IPR027417">
    <property type="entry name" value="P-loop_NTPase"/>
</dbReference>
<evidence type="ECO:0000313" key="7">
    <source>
        <dbReference type="EMBL" id="SDZ54263.1"/>
    </source>
</evidence>
<dbReference type="PANTHER" id="PTHR10695">
    <property type="entry name" value="DEPHOSPHO-COA KINASE-RELATED"/>
    <property type="match status" value="1"/>
</dbReference>
<comment type="similarity">
    <text evidence="1 5">Belongs to the CoaE family.</text>
</comment>
<evidence type="ECO:0000256" key="3">
    <source>
        <dbReference type="ARBA" id="ARBA00022840"/>
    </source>
</evidence>
<evidence type="ECO:0000256" key="1">
    <source>
        <dbReference type="ARBA" id="ARBA00009018"/>
    </source>
</evidence>
<dbReference type="UniPathway" id="UPA00241">
    <property type="reaction ID" value="UER00356"/>
</dbReference>
<dbReference type="Gene3D" id="3.40.50.300">
    <property type="entry name" value="P-loop containing nucleotide triphosphate hydrolases"/>
    <property type="match status" value="1"/>
</dbReference>
<dbReference type="STRING" id="1503961.SAMN05421736_11691"/>
<gene>
    <name evidence="5" type="primary">coaE</name>
    <name evidence="7" type="ORF">SAMN05421736_11691</name>
</gene>
<dbReference type="GO" id="GO:0004140">
    <property type="term" value="F:dephospho-CoA kinase activity"/>
    <property type="evidence" value="ECO:0007669"/>
    <property type="project" value="UniProtKB-UniRule"/>
</dbReference>
<dbReference type="SUPFAM" id="SSF52540">
    <property type="entry name" value="P-loop containing nucleoside triphosphate hydrolases"/>
    <property type="match status" value="1"/>
</dbReference>
<evidence type="ECO:0000256" key="2">
    <source>
        <dbReference type="ARBA" id="ARBA00022741"/>
    </source>
</evidence>
<dbReference type="AlphaFoldDB" id="A0A1H3TVJ0"/>
<keyword evidence="8" id="KW-1185">Reference proteome</keyword>
<dbReference type="PROSITE" id="PS51219">
    <property type="entry name" value="DPCK"/>
    <property type="match status" value="1"/>
</dbReference>
<keyword evidence="5" id="KW-0808">Transferase</keyword>
<organism evidence="7 8">
    <name type="scientific">Evansella caseinilytica</name>
    <dbReference type="NCBI Taxonomy" id="1503961"/>
    <lineage>
        <taxon>Bacteria</taxon>
        <taxon>Bacillati</taxon>
        <taxon>Bacillota</taxon>
        <taxon>Bacilli</taxon>
        <taxon>Bacillales</taxon>
        <taxon>Bacillaceae</taxon>
        <taxon>Evansella</taxon>
    </lineage>
</organism>
<dbReference type="FunFam" id="3.40.50.300:FF:000485">
    <property type="entry name" value="Dephospho-CoA kinase CAB5"/>
    <property type="match status" value="1"/>
</dbReference>
<evidence type="ECO:0000256" key="4">
    <source>
        <dbReference type="ARBA" id="ARBA00022993"/>
    </source>
</evidence>
<feature type="binding site" evidence="5">
    <location>
        <begin position="11"/>
        <end position="16"/>
    </location>
    <ligand>
        <name>ATP</name>
        <dbReference type="ChEBI" id="CHEBI:30616"/>
    </ligand>
</feature>
<comment type="catalytic activity">
    <reaction evidence="5">
        <text>3'-dephospho-CoA + ATP = ADP + CoA + H(+)</text>
        <dbReference type="Rhea" id="RHEA:18245"/>
        <dbReference type="ChEBI" id="CHEBI:15378"/>
        <dbReference type="ChEBI" id="CHEBI:30616"/>
        <dbReference type="ChEBI" id="CHEBI:57287"/>
        <dbReference type="ChEBI" id="CHEBI:57328"/>
        <dbReference type="ChEBI" id="CHEBI:456216"/>
        <dbReference type="EC" id="2.7.1.24"/>
    </reaction>
</comment>
<reference evidence="8" key="1">
    <citation type="submission" date="2016-10" db="EMBL/GenBank/DDBJ databases">
        <authorList>
            <person name="Varghese N."/>
            <person name="Submissions S."/>
        </authorList>
    </citation>
    <scope>NUCLEOTIDE SEQUENCE [LARGE SCALE GENOMIC DNA]</scope>
    <source>
        <strain evidence="8">SP</strain>
    </source>
</reference>
<dbReference type="Pfam" id="PF01121">
    <property type="entry name" value="CoaE"/>
    <property type="match status" value="1"/>
</dbReference>
<dbReference type="CDD" id="cd02022">
    <property type="entry name" value="DPCK"/>
    <property type="match status" value="1"/>
</dbReference>
<dbReference type="Proteomes" id="UP000198935">
    <property type="component" value="Unassembled WGS sequence"/>
</dbReference>
<dbReference type="GO" id="GO:0015937">
    <property type="term" value="P:coenzyme A biosynthetic process"/>
    <property type="evidence" value="ECO:0007669"/>
    <property type="project" value="UniProtKB-UniRule"/>
</dbReference>
<evidence type="ECO:0000313" key="8">
    <source>
        <dbReference type="Proteomes" id="UP000198935"/>
    </source>
</evidence>
<protein>
    <recommendedName>
        <fullName evidence="5 6">Dephospho-CoA kinase</fullName>
        <ecNumber evidence="5 6">2.7.1.24</ecNumber>
    </recommendedName>
    <alternativeName>
        <fullName evidence="5">Dephosphocoenzyme A kinase</fullName>
    </alternativeName>
</protein>
<dbReference type="GO" id="GO:0005737">
    <property type="term" value="C:cytoplasm"/>
    <property type="evidence" value="ECO:0007669"/>
    <property type="project" value="UniProtKB-SubCell"/>
</dbReference>
<dbReference type="InterPro" id="IPR001977">
    <property type="entry name" value="Depp_CoAkinase"/>
</dbReference>
<accession>A0A1H3TVJ0</accession>
<sequence>MLKIGLTGGIATGKSTVSLLLKERGFPVVDADNIARQVVEPGRVAYGKIVDVFGTGILNEDNTIARKKLGAIIFQDEENRQKLNSIVHPEVRKAMARQTEEAFRSGSHTVFLDIPLLIESKLMPMVDKIIVVYVPETIQLQRLMARDNLTRAEAESRIQAQMPIDEKLSYASAVLYNDGTLEQTKQQLDQLLQKWDIRK</sequence>
<comment type="function">
    <text evidence="5">Catalyzes the phosphorylation of the 3'-hydroxyl group of dephosphocoenzyme A to form coenzyme A.</text>
</comment>
<keyword evidence="3 5" id="KW-0067">ATP-binding</keyword>
<dbReference type="GO" id="GO:0005524">
    <property type="term" value="F:ATP binding"/>
    <property type="evidence" value="ECO:0007669"/>
    <property type="project" value="UniProtKB-UniRule"/>
</dbReference>
<keyword evidence="4 5" id="KW-0173">Coenzyme A biosynthesis</keyword>